<comment type="caution">
    <text evidence="1">The sequence shown here is derived from an EMBL/GenBank/DDBJ whole genome shotgun (WGS) entry which is preliminary data.</text>
</comment>
<dbReference type="Proteomes" id="UP001066276">
    <property type="component" value="Chromosome 4_1"/>
</dbReference>
<evidence type="ECO:0000313" key="2">
    <source>
        <dbReference type="Proteomes" id="UP001066276"/>
    </source>
</evidence>
<name>A0AAV7TCB2_PLEWA</name>
<proteinExistence type="predicted"/>
<dbReference type="AlphaFoldDB" id="A0AAV7TCB2"/>
<protein>
    <submittedName>
        <fullName evidence="1">Uncharacterized protein</fullName>
    </submittedName>
</protein>
<reference evidence="1" key="1">
    <citation type="journal article" date="2022" name="bioRxiv">
        <title>Sequencing and chromosome-scale assembly of the giantPleurodeles waltlgenome.</title>
        <authorList>
            <person name="Brown T."/>
            <person name="Elewa A."/>
            <person name="Iarovenko S."/>
            <person name="Subramanian E."/>
            <person name="Araus A.J."/>
            <person name="Petzold A."/>
            <person name="Susuki M."/>
            <person name="Suzuki K.-i.T."/>
            <person name="Hayashi T."/>
            <person name="Toyoda A."/>
            <person name="Oliveira C."/>
            <person name="Osipova E."/>
            <person name="Leigh N.D."/>
            <person name="Simon A."/>
            <person name="Yun M.H."/>
        </authorList>
    </citation>
    <scope>NUCLEOTIDE SEQUENCE</scope>
    <source>
        <strain evidence="1">20211129_DDA</strain>
        <tissue evidence="1">Liver</tissue>
    </source>
</reference>
<sequence>MRVPLVRDVEYELPYIDPAATGYQMDTSQIAGTSAGAHVAEHECSLEILGDDLVTLLASDVGQLLASIVPGIIGDFTNDTDF</sequence>
<organism evidence="1 2">
    <name type="scientific">Pleurodeles waltl</name>
    <name type="common">Iberian ribbed newt</name>
    <dbReference type="NCBI Taxonomy" id="8319"/>
    <lineage>
        <taxon>Eukaryota</taxon>
        <taxon>Metazoa</taxon>
        <taxon>Chordata</taxon>
        <taxon>Craniata</taxon>
        <taxon>Vertebrata</taxon>
        <taxon>Euteleostomi</taxon>
        <taxon>Amphibia</taxon>
        <taxon>Batrachia</taxon>
        <taxon>Caudata</taxon>
        <taxon>Salamandroidea</taxon>
        <taxon>Salamandridae</taxon>
        <taxon>Pleurodelinae</taxon>
        <taxon>Pleurodeles</taxon>
    </lineage>
</organism>
<gene>
    <name evidence="1" type="ORF">NDU88_005339</name>
</gene>
<keyword evidence="2" id="KW-1185">Reference proteome</keyword>
<dbReference type="EMBL" id="JANPWB010000007">
    <property type="protein sequence ID" value="KAJ1173507.1"/>
    <property type="molecule type" value="Genomic_DNA"/>
</dbReference>
<accession>A0AAV7TCB2</accession>
<evidence type="ECO:0000313" key="1">
    <source>
        <dbReference type="EMBL" id="KAJ1173507.1"/>
    </source>
</evidence>